<dbReference type="GO" id="GO:0006189">
    <property type="term" value="P:'de novo' IMP biosynthetic process"/>
    <property type="evidence" value="ECO:0007669"/>
    <property type="project" value="UniProtKB-UniRule"/>
</dbReference>
<sequence length="238" mass="27460">MEKGKLLYEGKAKKIFETEDSSVLWIEYLDQATALNGARKDEIQGKGLLNNQISSFIFKQLKAMGVESHFIKKISKTEQLVNSLQIVPLEVVIRNVAAGSFSKRLDVKEGTLIDFPILEFYYKEDRLDDPFINEDHMKFLELATEDEIKEIKKVALIVNEALIELFKAIDITLVDFKIEFGRYIDGRILLGDEISPDTCRLWDSKTNQSLDKDIYRKNLGDMVSVYQEVLDRLEQLEK</sequence>
<evidence type="ECO:0000256" key="9">
    <source>
        <dbReference type="ARBA" id="ARBA00030409"/>
    </source>
</evidence>
<comment type="caution">
    <text evidence="13">The sequence shown here is derived from an EMBL/GenBank/DDBJ whole genome shotgun (WGS) entry which is preliminary data.</text>
</comment>
<proteinExistence type="inferred from homology"/>
<evidence type="ECO:0000256" key="3">
    <source>
        <dbReference type="ARBA" id="ARBA00012217"/>
    </source>
</evidence>
<keyword evidence="7 11" id="KW-0658">Purine biosynthesis</keyword>
<evidence type="ECO:0000259" key="12">
    <source>
        <dbReference type="Pfam" id="PF01259"/>
    </source>
</evidence>
<evidence type="ECO:0000256" key="7">
    <source>
        <dbReference type="ARBA" id="ARBA00022755"/>
    </source>
</evidence>
<dbReference type="Proteomes" id="UP000095256">
    <property type="component" value="Unassembled WGS sequence"/>
</dbReference>
<feature type="domain" description="SAICAR synthetase/ADE2 N-terminal" evidence="12">
    <location>
        <begin position="6"/>
        <end position="232"/>
    </location>
</feature>
<dbReference type="FunFam" id="3.30.470.20:FF:000006">
    <property type="entry name" value="Phosphoribosylaminoimidazole-succinocarboxamide synthase"/>
    <property type="match status" value="1"/>
</dbReference>
<dbReference type="RefSeq" id="WP_069697724.1">
    <property type="nucleotide sequence ID" value="NZ_JAGGMA010000018.1"/>
</dbReference>
<organism evidence="13 14">
    <name type="scientific">Enterococcus rivorum</name>
    <dbReference type="NCBI Taxonomy" id="762845"/>
    <lineage>
        <taxon>Bacteria</taxon>
        <taxon>Bacillati</taxon>
        <taxon>Bacillota</taxon>
        <taxon>Bacilli</taxon>
        <taxon>Lactobacillales</taxon>
        <taxon>Enterococcaceae</taxon>
        <taxon>Enterococcus</taxon>
    </lineage>
</organism>
<dbReference type="CDD" id="cd01415">
    <property type="entry name" value="SAICAR_synt_PurC"/>
    <property type="match status" value="1"/>
</dbReference>
<dbReference type="AlphaFoldDB" id="A0A1E5KZL6"/>
<evidence type="ECO:0000313" key="14">
    <source>
        <dbReference type="Proteomes" id="UP000095256"/>
    </source>
</evidence>
<dbReference type="UniPathway" id="UPA00074">
    <property type="reaction ID" value="UER00131"/>
</dbReference>
<dbReference type="GO" id="GO:0005524">
    <property type="term" value="F:ATP binding"/>
    <property type="evidence" value="ECO:0007669"/>
    <property type="project" value="UniProtKB-KW"/>
</dbReference>
<dbReference type="PANTHER" id="PTHR43599">
    <property type="entry name" value="MULTIFUNCTIONAL PROTEIN ADE2"/>
    <property type="match status" value="1"/>
</dbReference>
<keyword evidence="8 11" id="KW-0067">ATP-binding</keyword>
<dbReference type="Gene3D" id="3.30.470.20">
    <property type="entry name" value="ATP-grasp fold, B domain"/>
    <property type="match status" value="1"/>
</dbReference>
<reference evidence="13 14" key="1">
    <citation type="submission" date="2016-09" db="EMBL/GenBank/DDBJ databases">
        <authorList>
            <person name="Capua I."/>
            <person name="De Benedictis P."/>
            <person name="Joannis T."/>
            <person name="Lombin L.H."/>
            <person name="Cattoli G."/>
        </authorList>
    </citation>
    <scope>NUCLEOTIDE SEQUENCE [LARGE SCALE GENOMIC DNA]</scope>
    <source>
        <strain evidence="13 14">LMG 25899</strain>
    </source>
</reference>
<dbReference type="HAMAP" id="MF_00137">
    <property type="entry name" value="SAICAR_synth"/>
    <property type="match status" value="1"/>
</dbReference>
<dbReference type="OrthoDB" id="9801549at2"/>
<evidence type="ECO:0000256" key="10">
    <source>
        <dbReference type="ARBA" id="ARBA00048475"/>
    </source>
</evidence>
<name>A0A1E5KZL6_9ENTE</name>
<dbReference type="PROSITE" id="PS01058">
    <property type="entry name" value="SAICAR_SYNTHETASE_2"/>
    <property type="match status" value="1"/>
</dbReference>
<evidence type="ECO:0000256" key="5">
    <source>
        <dbReference type="ARBA" id="ARBA00022598"/>
    </source>
</evidence>
<evidence type="ECO:0000256" key="4">
    <source>
        <dbReference type="ARBA" id="ARBA00016460"/>
    </source>
</evidence>
<dbReference type="PANTHER" id="PTHR43599:SF3">
    <property type="entry name" value="SI:DKEY-6E2.2"/>
    <property type="match status" value="1"/>
</dbReference>
<keyword evidence="5 11" id="KW-0436">Ligase</keyword>
<dbReference type="STRING" id="762845.BCR26_10245"/>
<dbReference type="Gene3D" id="3.30.200.20">
    <property type="entry name" value="Phosphorylase Kinase, domain 1"/>
    <property type="match status" value="1"/>
</dbReference>
<protein>
    <recommendedName>
        <fullName evidence="4 11">Phosphoribosylaminoimidazole-succinocarboxamide synthase</fullName>
        <ecNumber evidence="3 11">6.3.2.6</ecNumber>
    </recommendedName>
    <alternativeName>
        <fullName evidence="9 11">SAICAR synthetase</fullName>
    </alternativeName>
</protein>
<dbReference type="InterPro" id="IPR028923">
    <property type="entry name" value="SAICAR_synt/ADE2_N"/>
</dbReference>
<evidence type="ECO:0000313" key="13">
    <source>
        <dbReference type="EMBL" id="OEH83301.1"/>
    </source>
</evidence>
<dbReference type="EC" id="6.3.2.6" evidence="3 11"/>
<keyword evidence="6 11" id="KW-0547">Nucleotide-binding</keyword>
<dbReference type="GO" id="GO:0009236">
    <property type="term" value="P:cobalamin biosynthetic process"/>
    <property type="evidence" value="ECO:0007669"/>
    <property type="project" value="InterPro"/>
</dbReference>
<comment type="similarity">
    <text evidence="2 11">Belongs to the SAICAR synthetase family.</text>
</comment>
<dbReference type="InterPro" id="IPR001636">
    <property type="entry name" value="SAICAR_synth"/>
</dbReference>
<evidence type="ECO:0000256" key="8">
    <source>
        <dbReference type="ARBA" id="ARBA00022840"/>
    </source>
</evidence>
<accession>A0A1E5KZL6</accession>
<dbReference type="InterPro" id="IPR033934">
    <property type="entry name" value="SAICAR_synt_PurC"/>
</dbReference>
<comment type="catalytic activity">
    <reaction evidence="10 11">
        <text>5-amino-1-(5-phospho-D-ribosyl)imidazole-4-carboxylate + L-aspartate + ATP = (2S)-2-[5-amino-1-(5-phospho-beta-D-ribosyl)imidazole-4-carboxamido]succinate + ADP + phosphate + 2 H(+)</text>
        <dbReference type="Rhea" id="RHEA:22628"/>
        <dbReference type="ChEBI" id="CHEBI:15378"/>
        <dbReference type="ChEBI" id="CHEBI:29991"/>
        <dbReference type="ChEBI" id="CHEBI:30616"/>
        <dbReference type="ChEBI" id="CHEBI:43474"/>
        <dbReference type="ChEBI" id="CHEBI:58443"/>
        <dbReference type="ChEBI" id="CHEBI:77657"/>
        <dbReference type="ChEBI" id="CHEBI:456216"/>
        <dbReference type="EC" id="6.3.2.6"/>
    </reaction>
</comment>
<evidence type="ECO:0000256" key="1">
    <source>
        <dbReference type="ARBA" id="ARBA00004672"/>
    </source>
</evidence>
<dbReference type="InterPro" id="IPR050089">
    <property type="entry name" value="SAICAR_synthetase"/>
</dbReference>
<dbReference type="NCBIfam" id="TIGR00081">
    <property type="entry name" value="purC"/>
    <property type="match status" value="1"/>
</dbReference>
<evidence type="ECO:0000256" key="6">
    <source>
        <dbReference type="ARBA" id="ARBA00022741"/>
    </source>
</evidence>
<dbReference type="SUPFAM" id="SSF56104">
    <property type="entry name" value="SAICAR synthase-like"/>
    <property type="match status" value="1"/>
</dbReference>
<dbReference type="InterPro" id="IPR018236">
    <property type="entry name" value="SAICAR_synthetase_CS"/>
</dbReference>
<dbReference type="GO" id="GO:0004639">
    <property type="term" value="F:phosphoribosylaminoimidazolesuccinocarboxamide synthase activity"/>
    <property type="evidence" value="ECO:0007669"/>
    <property type="project" value="UniProtKB-UniRule"/>
</dbReference>
<dbReference type="PROSITE" id="PS01057">
    <property type="entry name" value="SAICAR_SYNTHETASE_1"/>
    <property type="match status" value="1"/>
</dbReference>
<evidence type="ECO:0000256" key="2">
    <source>
        <dbReference type="ARBA" id="ARBA00010190"/>
    </source>
</evidence>
<keyword evidence="14" id="KW-1185">Reference proteome</keyword>
<dbReference type="EMBL" id="MIEK01000009">
    <property type="protein sequence ID" value="OEH83301.1"/>
    <property type="molecule type" value="Genomic_DNA"/>
</dbReference>
<comment type="pathway">
    <text evidence="1 11">Purine metabolism; IMP biosynthesis via de novo pathway; 5-amino-1-(5-phospho-D-ribosyl)imidazole-4-carboxamide from 5-amino-1-(5-phospho-D-ribosyl)imidazole-4-carboxylate: step 1/2.</text>
</comment>
<dbReference type="Pfam" id="PF01259">
    <property type="entry name" value="SAICAR_synt"/>
    <property type="match status" value="1"/>
</dbReference>
<gene>
    <name evidence="11" type="primary">purC</name>
    <name evidence="13" type="ORF">BCR26_10245</name>
</gene>
<evidence type="ECO:0000256" key="11">
    <source>
        <dbReference type="HAMAP-Rule" id="MF_00137"/>
    </source>
</evidence>